<dbReference type="Gene3D" id="3.40.50.2000">
    <property type="entry name" value="Glycogen Phosphorylase B"/>
    <property type="match status" value="2"/>
</dbReference>
<evidence type="ECO:0000256" key="1">
    <source>
        <dbReference type="ARBA" id="ARBA00009995"/>
    </source>
</evidence>
<gene>
    <name evidence="3" type="ORF">R3P38DRAFT_2921950</name>
</gene>
<sequence length="518" mass="55999">MSEAHHILLFPFPAYGHIRPICALAGRLAAAQDDVTITIFTSPNWLRATQNDIFAQFLEGDKTLERIRVVSLFDSSETELFVMIPQAIQHFPAAYQTLLLAAPITCATTKHTFPAVPPPSAVILDVFALAPMQAARSLSGTTIPIFTFMCGPSAAHISMFGPEAIGGRAELFGRIEDEAKRVGKPAEEVADAIWNHTEGKVISIPGVPPMYDYERNAQTALEGPVGSLLLNANKMLLESEGLLTGTTPVYDGASYAAFEGFMRDTLKKAVYDVGPLLPPAYGAMKPKGDTAPSGVEAGIAEFLDGVRNKYGERSMLFISFGTVFWPKLATQVEDLVDVLIEKEFPFFLCHASPMAVIPEPLLGKIKASGIGMTSPWAPQHSILTHPVTGWFLTHGGHGGVMEAIASGVPMICWPFEADQPIAAQHLSKNLNVAFHLIQVRTGKGLQPMYDGTTASGTREAMQAELGSVLDECRGAVGQEKRRNVGRVWGDLEKVWEEGEGGTSRRAVLRFLGDVSRKG</sequence>
<dbReference type="GO" id="GO:0035251">
    <property type="term" value="F:UDP-glucosyltransferase activity"/>
    <property type="evidence" value="ECO:0007669"/>
    <property type="project" value="TreeGrafter"/>
</dbReference>
<proteinExistence type="inferred from homology"/>
<comment type="similarity">
    <text evidence="1">Belongs to the UDP-glycosyltransferase family.</text>
</comment>
<comment type="caution">
    <text evidence="3">The sequence shown here is derived from an EMBL/GenBank/DDBJ whole genome shotgun (WGS) entry which is preliminary data.</text>
</comment>
<dbReference type="PANTHER" id="PTHR48047:SF215">
    <property type="entry name" value="GLYCOSYLTRANSFERASE"/>
    <property type="match status" value="1"/>
</dbReference>
<accession>A0AAW0C416</accession>
<dbReference type="EMBL" id="JAWWNJ010000023">
    <property type="protein sequence ID" value="KAK7033305.1"/>
    <property type="molecule type" value="Genomic_DNA"/>
</dbReference>
<dbReference type="Pfam" id="PF00201">
    <property type="entry name" value="UDPGT"/>
    <property type="match status" value="1"/>
</dbReference>
<dbReference type="Proteomes" id="UP001362999">
    <property type="component" value="Unassembled WGS sequence"/>
</dbReference>
<evidence type="ECO:0000256" key="2">
    <source>
        <dbReference type="ARBA" id="ARBA00022679"/>
    </source>
</evidence>
<dbReference type="SUPFAM" id="SSF53756">
    <property type="entry name" value="UDP-Glycosyltransferase/glycogen phosphorylase"/>
    <property type="match status" value="1"/>
</dbReference>
<name>A0AAW0C416_9AGAR</name>
<organism evidence="3 4">
    <name type="scientific">Favolaschia claudopus</name>
    <dbReference type="NCBI Taxonomy" id="2862362"/>
    <lineage>
        <taxon>Eukaryota</taxon>
        <taxon>Fungi</taxon>
        <taxon>Dikarya</taxon>
        <taxon>Basidiomycota</taxon>
        <taxon>Agaricomycotina</taxon>
        <taxon>Agaricomycetes</taxon>
        <taxon>Agaricomycetidae</taxon>
        <taxon>Agaricales</taxon>
        <taxon>Marasmiineae</taxon>
        <taxon>Mycenaceae</taxon>
        <taxon>Favolaschia</taxon>
    </lineage>
</organism>
<protein>
    <submittedName>
        <fullName evidence="3">Glycosyltransferase family 1 protein</fullName>
    </submittedName>
</protein>
<dbReference type="InterPro" id="IPR002213">
    <property type="entry name" value="UDP_glucos_trans"/>
</dbReference>
<keyword evidence="2" id="KW-0808">Transferase</keyword>
<evidence type="ECO:0000313" key="3">
    <source>
        <dbReference type="EMBL" id="KAK7033305.1"/>
    </source>
</evidence>
<reference evidence="3 4" key="1">
    <citation type="journal article" date="2024" name="J Genomics">
        <title>Draft genome sequencing and assembly of Favolaschia claudopus CIRM-BRFM 2984 isolated from oak limbs.</title>
        <authorList>
            <person name="Navarro D."/>
            <person name="Drula E."/>
            <person name="Chaduli D."/>
            <person name="Cazenave R."/>
            <person name="Ahrendt S."/>
            <person name="Wang J."/>
            <person name="Lipzen A."/>
            <person name="Daum C."/>
            <person name="Barry K."/>
            <person name="Grigoriev I.V."/>
            <person name="Favel A."/>
            <person name="Rosso M.N."/>
            <person name="Martin F."/>
        </authorList>
    </citation>
    <scope>NUCLEOTIDE SEQUENCE [LARGE SCALE GENOMIC DNA]</scope>
    <source>
        <strain evidence="3 4">CIRM-BRFM 2984</strain>
    </source>
</reference>
<evidence type="ECO:0000313" key="4">
    <source>
        <dbReference type="Proteomes" id="UP001362999"/>
    </source>
</evidence>
<dbReference type="CDD" id="cd03784">
    <property type="entry name" value="GT1_Gtf-like"/>
    <property type="match status" value="1"/>
</dbReference>
<keyword evidence="4" id="KW-1185">Reference proteome</keyword>
<dbReference type="AlphaFoldDB" id="A0AAW0C416"/>
<dbReference type="PANTHER" id="PTHR48047">
    <property type="entry name" value="GLYCOSYLTRANSFERASE"/>
    <property type="match status" value="1"/>
</dbReference>